<evidence type="ECO:0000256" key="8">
    <source>
        <dbReference type="SAM" id="MobiDB-lite"/>
    </source>
</evidence>
<dbReference type="PROSITE" id="PS00651">
    <property type="entry name" value="RIBOSOMAL_L9"/>
    <property type="match status" value="1"/>
</dbReference>
<dbReference type="InterPro" id="IPR000244">
    <property type="entry name" value="Ribosomal_bL9"/>
</dbReference>
<dbReference type="GO" id="GO:0003735">
    <property type="term" value="F:structural constituent of ribosome"/>
    <property type="evidence" value="ECO:0007669"/>
    <property type="project" value="InterPro"/>
</dbReference>
<dbReference type="GO" id="GO:0006412">
    <property type="term" value="P:translation"/>
    <property type="evidence" value="ECO:0007669"/>
    <property type="project" value="InterPro"/>
</dbReference>
<proteinExistence type="inferred from homology"/>
<feature type="coiled-coil region" evidence="7">
    <location>
        <begin position="37"/>
        <end position="71"/>
    </location>
</feature>
<dbReference type="GO" id="GO:0005840">
    <property type="term" value="C:ribosome"/>
    <property type="evidence" value="ECO:0007669"/>
    <property type="project" value="UniProtKB-KW"/>
</dbReference>
<evidence type="ECO:0000313" key="10">
    <source>
        <dbReference type="EMBL" id="KUG28730.1"/>
    </source>
</evidence>
<gene>
    <name evidence="10" type="ORF">ASZ90_001395</name>
</gene>
<dbReference type="SUPFAM" id="SSF55653">
    <property type="entry name" value="Ribosomal protein L9 C-domain"/>
    <property type="match status" value="1"/>
</dbReference>
<organism evidence="10">
    <name type="scientific">hydrocarbon metagenome</name>
    <dbReference type="NCBI Taxonomy" id="938273"/>
    <lineage>
        <taxon>unclassified sequences</taxon>
        <taxon>metagenomes</taxon>
        <taxon>ecological metagenomes</taxon>
    </lineage>
</organism>
<keyword evidence="7" id="KW-0175">Coiled coil</keyword>
<dbReference type="InterPro" id="IPR036935">
    <property type="entry name" value="Ribosomal_bL9_N_sf"/>
</dbReference>
<dbReference type="SUPFAM" id="SSF55658">
    <property type="entry name" value="L9 N-domain-like"/>
    <property type="match status" value="1"/>
</dbReference>
<keyword evidence="3" id="KW-0694">RNA-binding</keyword>
<dbReference type="AlphaFoldDB" id="A0A0W8G6G0"/>
<dbReference type="HAMAP" id="MF_00503">
    <property type="entry name" value="Ribosomal_bL9"/>
    <property type="match status" value="1"/>
</dbReference>
<dbReference type="PANTHER" id="PTHR21368">
    <property type="entry name" value="50S RIBOSOMAL PROTEIN L9"/>
    <property type="match status" value="1"/>
</dbReference>
<dbReference type="Pfam" id="PF01281">
    <property type="entry name" value="Ribosomal_L9_N"/>
    <property type="match status" value="1"/>
</dbReference>
<dbReference type="FunFam" id="3.40.5.10:FF:000003">
    <property type="entry name" value="50S ribosomal protein L9"/>
    <property type="match status" value="1"/>
</dbReference>
<accession>A0A0W8G6G0</accession>
<feature type="compositionally biased region" description="Low complexity" evidence="8">
    <location>
        <begin position="147"/>
        <end position="157"/>
    </location>
</feature>
<protein>
    <recommendedName>
        <fullName evidence="6">50S ribosomal protein L9</fullName>
    </recommendedName>
</protein>
<evidence type="ECO:0000259" key="9">
    <source>
        <dbReference type="PROSITE" id="PS00651"/>
    </source>
</evidence>
<keyword evidence="4 10" id="KW-0689">Ribosomal protein</keyword>
<dbReference type="InterPro" id="IPR020069">
    <property type="entry name" value="Ribosomal_bL9_C"/>
</dbReference>
<evidence type="ECO:0000256" key="6">
    <source>
        <dbReference type="ARBA" id="ARBA00035456"/>
    </source>
</evidence>
<comment type="similarity">
    <text evidence="1">Belongs to the bacterial ribosomal protein bL9 family.</text>
</comment>
<dbReference type="InterPro" id="IPR009027">
    <property type="entry name" value="Ribosomal_bL9/RNase_H1_N"/>
</dbReference>
<dbReference type="Pfam" id="PF03948">
    <property type="entry name" value="Ribosomal_L9_C"/>
    <property type="match status" value="1"/>
</dbReference>
<evidence type="ECO:0000256" key="3">
    <source>
        <dbReference type="ARBA" id="ARBA00022884"/>
    </source>
</evidence>
<dbReference type="NCBIfam" id="TIGR00158">
    <property type="entry name" value="L9"/>
    <property type="match status" value="1"/>
</dbReference>
<dbReference type="InterPro" id="IPR036791">
    <property type="entry name" value="Ribosomal_bL9_C_sf"/>
</dbReference>
<evidence type="ECO:0000256" key="1">
    <source>
        <dbReference type="ARBA" id="ARBA00010605"/>
    </source>
</evidence>
<evidence type="ECO:0000256" key="7">
    <source>
        <dbReference type="SAM" id="Coils"/>
    </source>
</evidence>
<reference evidence="10" key="1">
    <citation type="journal article" date="2015" name="Proc. Natl. Acad. Sci. U.S.A.">
        <title>Networks of energetic and metabolic interactions define dynamics in microbial communities.</title>
        <authorList>
            <person name="Embree M."/>
            <person name="Liu J.K."/>
            <person name="Al-Bassam M.M."/>
            <person name="Zengler K."/>
        </authorList>
    </citation>
    <scope>NUCLEOTIDE SEQUENCE</scope>
</reference>
<keyword evidence="5" id="KW-0687">Ribonucleoprotein</keyword>
<keyword evidence="2" id="KW-0699">rRNA-binding</keyword>
<evidence type="ECO:0000256" key="2">
    <source>
        <dbReference type="ARBA" id="ARBA00022730"/>
    </source>
</evidence>
<name>A0A0W8G6G0_9ZZZZ</name>
<dbReference type="InterPro" id="IPR020070">
    <property type="entry name" value="Ribosomal_bL9_N"/>
</dbReference>
<dbReference type="Gene3D" id="3.40.5.10">
    <property type="entry name" value="Ribosomal protein L9, N-terminal domain"/>
    <property type="match status" value="1"/>
</dbReference>
<evidence type="ECO:0000256" key="5">
    <source>
        <dbReference type="ARBA" id="ARBA00023274"/>
    </source>
</evidence>
<evidence type="ECO:0000256" key="4">
    <source>
        <dbReference type="ARBA" id="ARBA00022980"/>
    </source>
</evidence>
<dbReference type="InterPro" id="IPR020594">
    <property type="entry name" value="Ribosomal_bL9_bac/chp"/>
</dbReference>
<dbReference type="Gene3D" id="3.10.430.100">
    <property type="entry name" value="Ribosomal protein L9, C-terminal domain"/>
    <property type="match status" value="1"/>
</dbReference>
<dbReference type="GO" id="GO:1990904">
    <property type="term" value="C:ribonucleoprotein complex"/>
    <property type="evidence" value="ECO:0007669"/>
    <property type="project" value="UniProtKB-KW"/>
</dbReference>
<dbReference type="EMBL" id="LNQE01000187">
    <property type="protein sequence ID" value="KUG28730.1"/>
    <property type="molecule type" value="Genomic_DNA"/>
</dbReference>
<comment type="caution">
    <text evidence="10">The sequence shown here is derived from an EMBL/GenBank/DDBJ whole genome shotgun (WGS) entry which is preliminary data.</text>
</comment>
<feature type="region of interest" description="Disordered" evidence="8">
    <location>
        <begin position="147"/>
        <end position="171"/>
    </location>
</feature>
<feature type="domain" description="Ribosomal protein L9" evidence="9">
    <location>
        <begin position="13"/>
        <end position="40"/>
    </location>
</feature>
<dbReference type="GO" id="GO:0019843">
    <property type="term" value="F:rRNA binding"/>
    <property type="evidence" value="ECO:0007669"/>
    <property type="project" value="UniProtKB-KW"/>
</dbReference>
<sequence>MQLILRADVENLGRLGEVVTVKPGYGRNYLVPQGLAMAATQANLKVFEQERKKLQARMDSTRAAAQDVADKLAALSLTIEVRVGENDKLYGSVTTAQIADLLAASGVEVDRKKILLDEPIRALGRYEVEVKLHADVRGKVAVAVVRQGGQEEPQAPEAAEDSGTPAEEAAS</sequence>